<keyword evidence="3" id="KW-0012">Acyltransferase</keyword>
<accession>A0AAD5Q3J7</accession>
<dbReference type="PANTHER" id="PTHR43178:SF5">
    <property type="entry name" value="LIPOAMIDE ACYLTRANSFERASE COMPONENT OF BRANCHED-CHAIN ALPHA-KETO ACID DEHYDROGENASE COMPLEX, MITOCHONDRIAL"/>
    <property type="match status" value="1"/>
</dbReference>
<dbReference type="GO" id="GO:0031405">
    <property type="term" value="F:lipoic acid binding"/>
    <property type="evidence" value="ECO:0007669"/>
    <property type="project" value="TreeGrafter"/>
</dbReference>
<organism evidence="5 6">
    <name type="scientific">Pythium insidiosum</name>
    <name type="common">Pythiosis disease agent</name>
    <dbReference type="NCBI Taxonomy" id="114742"/>
    <lineage>
        <taxon>Eukaryota</taxon>
        <taxon>Sar</taxon>
        <taxon>Stramenopiles</taxon>
        <taxon>Oomycota</taxon>
        <taxon>Peronosporomycetes</taxon>
        <taxon>Pythiales</taxon>
        <taxon>Pythiaceae</taxon>
        <taxon>Pythium</taxon>
    </lineage>
</organism>
<protein>
    <recommendedName>
        <fullName evidence="4">2-oxoacid dehydrogenase acyltransferase catalytic domain-containing protein</fullName>
    </recommendedName>
</protein>
<comment type="cofactor">
    <cofactor evidence="1">
        <name>(R)-lipoate</name>
        <dbReference type="ChEBI" id="CHEBI:83088"/>
    </cofactor>
</comment>
<dbReference type="GO" id="GO:0005739">
    <property type="term" value="C:mitochondrion"/>
    <property type="evidence" value="ECO:0007669"/>
    <property type="project" value="TreeGrafter"/>
</dbReference>
<evidence type="ECO:0000256" key="1">
    <source>
        <dbReference type="ARBA" id="ARBA00001938"/>
    </source>
</evidence>
<dbReference type="AlphaFoldDB" id="A0AAD5Q3J7"/>
<feature type="domain" description="2-oxoacid dehydrogenase acyltransferase catalytic" evidence="4">
    <location>
        <begin position="3"/>
        <end position="60"/>
    </location>
</feature>
<dbReference type="EMBL" id="JAKCXM010008644">
    <property type="protein sequence ID" value="KAJ0388567.1"/>
    <property type="molecule type" value="Genomic_DNA"/>
</dbReference>
<name>A0AAD5Q3J7_PYTIN</name>
<dbReference type="InterPro" id="IPR001078">
    <property type="entry name" value="2-oxoacid_DH_actylTfrase"/>
</dbReference>
<dbReference type="InterPro" id="IPR050743">
    <property type="entry name" value="2-oxoacid_DH_E2_comp"/>
</dbReference>
<dbReference type="Proteomes" id="UP001209570">
    <property type="component" value="Unassembled WGS sequence"/>
</dbReference>
<sequence>MLAAHNISVAMDTPTGLIVPNIKNVQTKSVLDIAADLNRLQALASAGKLAPADLTGGTFSYVSASRLLCAVHQADVR</sequence>
<dbReference type="PANTHER" id="PTHR43178">
    <property type="entry name" value="DIHYDROLIPOAMIDE ACETYLTRANSFERASE COMPONENT OF PYRUVATE DEHYDROGENASE COMPLEX"/>
    <property type="match status" value="1"/>
</dbReference>
<keyword evidence="2" id="KW-0808">Transferase</keyword>
<reference evidence="5" key="1">
    <citation type="submission" date="2021-12" db="EMBL/GenBank/DDBJ databases">
        <title>Prjna785345.</title>
        <authorList>
            <person name="Rujirawat T."/>
            <person name="Krajaejun T."/>
        </authorList>
    </citation>
    <scope>NUCLEOTIDE SEQUENCE</scope>
    <source>
        <strain evidence="5">Pi057C3</strain>
    </source>
</reference>
<evidence type="ECO:0000313" key="6">
    <source>
        <dbReference type="Proteomes" id="UP001209570"/>
    </source>
</evidence>
<dbReference type="InterPro" id="IPR023213">
    <property type="entry name" value="CAT-like_dom_sf"/>
</dbReference>
<evidence type="ECO:0000256" key="2">
    <source>
        <dbReference type="ARBA" id="ARBA00022679"/>
    </source>
</evidence>
<proteinExistence type="predicted"/>
<evidence type="ECO:0000256" key="3">
    <source>
        <dbReference type="ARBA" id="ARBA00023315"/>
    </source>
</evidence>
<dbReference type="GO" id="GO:0016407">
    <property type="term" value="F:acetyltransferase activity"/>
    <property type="evidence" value="ECO:0007669"/>
    <property type="project" value="TreeGrafter"/>
</dbReference>
<dbReference type="SUPFAM" id="SSF52777">
    <property type="entry name" value="CoA-dependent acyltransferases"/>
    <property type="match status" value="1"/>
</dbReference>
<dbReference type="Pfam" id="PF00198">
    <property type="entry name" value="2-oxoacid_dh"/>
    <property type="match status" value="1"/>
</dbReference>
<evidence type="ECO:0000259" key="4">
    <source>
        <dbReference type="Pfam" id="PF00198"/>
    </source>
</evidence>
<evidence type="ECO:0000313" key="5">
    <source>
        <dbReference type="EMBL" id="KAJ0388567.1"/>
    </source>
</evidence>
<keyword evidence="6" id="KW-1185">Reference proteome</keyword>
<dbReference type="Gene3D" id="3.30.559.10">
    <property type="entry name" value="Chloramphenicol acetyltransferase-like domain"/>
    <property type="match status" value="1"/>
</dbReference>
<gene>
    <name evidence="5" type="ORF">P43SY_010761</name>
</gene>
<comment type="caution">
    <text evidence="5">The sequence shown here is derived from an EMBL/GenBank/DDBJ whole genome shotgun (WGS) entry which is preliminary data.</text>
</comment>